<dbReference type="InterPro" id="IPR006775">
    <property type="entry name" value="GH116_catalytic"/>
</dbReference>
<dbReference type="InterPro" id="IPR024462">
    <property type="entry name" value="GH116_N"/>
</dbReference>
<dbReference type="GO" id="GO:0016787">
    <property type="term" value="F:hydrolase activity"/>
    <property type="evidence" value="ECO:0007669"/>
    <property type="project" value="UniProtKB-KW"/>
</dbReference>
<evidence type="ECO:0000313" key="4">
    <source>
        <dbReference type="Proteomes" id="UP001279860"/>
    </source>
</evidence>
<name>A0ABU4J029_9VIBR</name>
<keyword evidence="3" id="KW-0378">Hydrolase</keyword>
<dbReference type="Proteomes" id="UP001279860">
    <property type="component" value="Unassembled WGS sequence"/>
</dbReference>
<protein>
    <submittedName>
        <fullName evidence="3">Glycoside hydrolase family 116 protein</fullName>
    </submittedName>
</protein>
<dbReference type="InterPro" id="IPR008928">
    <property type="entry name" value="6-hairpin_glycosidase_sf"/>
</dbReference>
<dbReference type="RefSeq" id="WP_261888142.1">
    <property type="nucleotide sequence ID" value="NZ_AP024904.1"/>
</dbReference>
<dbReference type="SUPFAM" id="SSF48208">
    <property type="entry name" value="Six-hairpin glycosidases"/>
    <property type="match status" value="1"/>
</dbReference>
<dbReference type="InterPro" id="IPR012341">
    <property type="entry name" value="6hp_glycosidase-like_sf"/>
</dbReference>
<dbReference type="Pfam" id="PF04685">
    <property type="entry name" value="DUF608"/>
    <property type="match status" value="1"/>
</dbReference>
<dbReference type="Pfam" id="PF12215">
    <property type="entry name" value="Glyco_hydr_116N"/>
    <property type="match status" value="1"/>
</dbReference>
<accession>A0ABU4J029</accession>
<gene>
    <name evidence="3" type="ORF">SBX64_20295</name>
</gene>
<evidence type="ECO:0000313" key="3">
    <source>
        <dbReference type="EMBL" id="MDW6094889.1"/>
    </source>
</evidence>
<keyword evidence="4" id="KW-1185">Reference proteome</keyword>
<sequence length="1027" mass="116372">MMNNKIPYTSYYGLASELCSQGEAVEFLQPWYTPVSTTPENTGMAVGGIGSTFTLTPKGETPNFSFIPGIYIDCSQEQINFNDFYISVMDDLHIDNLRIRHLDDLARFLTFYPVTFSGVELKVDDEQNTLSRIRQGLCGLNFYLENQARFERWQIEFTEKTQHLIRQAPQALETQLWVAMEFFNGLLVNGSAVVSSLTSSHTAEIDGMAPEAIHYQALYPMAQYEYSGFDDVKVSRKVVSPIVKEDEKLCALPLHWNHFHLENRSGVTKLITLAQPLDNLIGSTYRKSRQGVQDSSCSLVRNAIQQRHRVAKIGDQQRQFIGVSLTSDSPYHADIEGEVLYGVVTNHADLDSGKVTITVKPTLYDSQLDEALLAALNIGRTNTYFDCGTYTGREPLSSLVVVQVELQPGESLDLRFLQVMDHSKIWLDDWHSEKAYSRFFPARDRATRMVTEMLSQLESVEERIIRQQIALYDTVAQQMKARETAVNFSTMAMNTLSFLAESTVWDCQDRFLVKECVDYPFFNSLDVYFYGSFAILYLLPRLDGKVMEAFAQAILSEDETPRRYWEYAERPFADVSDDKYVGVRAVYGAVIHDLGSPFDIQPDAYSWHNVKEWKDLAPKFILMVYRHYQETGNLAVVEACWPAVQESINYLSAMIEAGDTLPLVHGTDDTFDNLSSHGVAIYCASLWVAGLQVASQLAQMMGKEQLSNEYQQRADAALETLEQSLWDEQQGYYHFSATPIQVKHLTGHDYQPLQQLGLTLSGDRITDARILNDYLNQVDRHSELSRFEQRVQKKTQLLTAAPLAFSQEYQRMAIDSDNSFGDALVADTYLKLIGMDGLFSPERVKRTLDFIYETNYLKNSPHLGVANMTLADGAPHEAFQAQDVWGGVQFSVASALKLAGKYQQAETLLNTVYNTLYHSAKIPFAAPEGFNGSAHVTTSDLQQLLGLNETEAARCLQALKSVHAMLEDGRVSPTLRAEKEEFMRGFVSQGLDERQVETLYSWLIRQSMKYTAGRYFRPGMIFSYIYR</sequence>
<dbReference type="PANTHER" id="PTHR12654:SF0">
    <property type="entry name" value="NON-LYSOSOMAL GLUCOSYLCERAMIDASE"/>
    <property type="match status" value="1"/>
</dbReference>
<dbReference type="Gene3D" id="1.50.10.10">
    <property type="match status" value="1"/>
</dbReference>
<dbReference type="InterPro" id="IPR052566">
    <property type="entry name" value="Non-lysos_glucosylceramidase"/>
</dbReference>
<organism evidence="3 4">
    <name type="scientific">Vibrio rhizosphaerae</name>
    <dbReference type="NCBI Taxonomy" id="398736"/>
    <lineage>
        <taxon>Bacteria</taxon>
        <taxon>Pseudomonadati</taxon>
        <taxon>Pseudomonadota</taxon>
        <taxon>Gammaproteobacteria</taxon>
        <taxon>Vibrionales</taxon>
        <taxon>Vibrionaceae</taxon>
        <taxon>Vibrio</taxon>
    </lineage>
</organism>
<feature type="domain" description="Glycosyl-hydrolase family 116 N-terminal" evidence="2">
    <location>
        <begin position="144"/>
        <end position="458"/>
    </location>
</feature>
<dbReference type="PANTHER" id="PTHR12654">
    <property type="entry name" value="BILE ACID BETA-GLUCOSIDASE-RELATED"/>
    <property type="match status" value="1"/>
</dbReference>
<evidence type="ECO:0000259" key="2">
    <source>
        <dbReference type="Pfam" id="PF12215"/>
    </source>
</evidence>
<evidence type="ECO:0000259" key="1">
    <source>
        <dbReference type="Pfam" id="PF04685"/>
    </source>
</evidence>
<feature type="domain" description="Glycosyl-hydrolase family 116 catalytic region" evidence="1">
    <location>
        <begin position="509"/>
        <end position="934"/>
    </location>
</feature>
<comment type="caution">
    <text evidence="3">The sequence shown here is derived from an EMBL/GenBank/DDBJ whole genome shotgun (WGS) entry which is preliminary data.</text>
</comment>
<proteinExistence type="predicted"/>
<reference evidence="3 4" key="1">
    <citation type="submission" date="2023-11" db="EMBL/GenBank/DDBJ databases">
        <title>Plant-associative lifestyle of Vibrio porteresiae and its evolutionary dynamics.</title>
        <authorList>
            <person name="Rameshkumar N."/>
            <person name="Kirti K."/>
        </authorList>
    </citation>
    <scope>NUCLEOTIDE SEQUENCE [LARGE SCALE GENOMIC DNA]</scope>
    <source>
        <strain evidence="3 4">MSSRF7</strain>
    </source>
</reference>
<dbReference type="EMBL" id="JAWRCP010000002">
    <property type="protein sequence ID" value="MDW6094889.1"/>
    <property type="molecule type" value="Genomic_DNA"/>
</dbReference>